<evidence type="ECO:0000256" key="12">
    <source>
        <dbReference type="ARBA" id="ARBA00031393"/>
    </source>
</evidence>
<dbReference type="Gene3D" id="3.40.50.300">
    <property type="entry name" value="P-loop containing nucleotide triphosphate hydrolases"/>
    <property type="match status" value="1"/>
</dbReference>
<evidence type="ECO:0000256" key="14">
    <source>
        <dbReference type="HAMAP-Rule" id="MF_00065"/>
    </source>
</evidence>
<evidence type="ECO:0000256" key="3">
    <source>
        <dbReference type="ARBA" id="ARBA00004806"/>
    </source>
</evidence>
<dbReference type="NCBIfam" id="TIGR00455">
    <property type="entry name" value="apsK"/>
    <property type="match status" value="1"/>
</dbReference>
<evidence type="ECO:0000256" key="8">
    <source>
        <dbReference type="ARBA" id="ARBA00022741"/>
    </source>
</evidence>
<evidence type="ECO:0000313" key="17">
    <source>
        <dbReference type="EMBL" id="ARN19850.1"/>
    </source>
</evidence>
<feature type="binding site" evidence="14">
    <location>
        <begin position="33"/>
        <end position="40"/>
    </location>
    <ligand>
        <name>ATP</name>
        <dbReference type="ChEBI" id="CHEBI:30616"/>
    </ligand>
</feature>
<evidence type="ECO:0000256" key="15">
    <source>
        <dbReference type="RuleBase" id="RU004347"/>
    </source>
</evidence>
<dbReference type="RefSeq" id="WP_085750119.1">
    <property type="nucleotide sequence ID" value="NZ_BSPR01000008.1"/>
</dbReference>
<dbReference type="EMBL" id="CP015118">
    <property type="protein sequence ID" value="ARN19850.1"/>
    <property type="molecule type" value="Genomic_DNA"/>
</dbReference>
<proteinExistence type="inferred from homology"/>
<evidence type="ECO:0000256" key="1">
    <source>
        <dbReference type="ARBA" id="ARBA00001823"/>
    </source>
</evidence>
<evidence type="ECO:0000313" key="18">
    <source>
        <dbReference type="Proteomes" id="UP000193427"/>
    </source>
</evidence>
<comment type="similarity">
    <text evidence="4 14 15">Belongs to the APS kinase family.</text>
</comment>
<keyword evidence="10 14" id="KW-0067">ATP-binding</keyword>
<name>A0A1W6L6Q1_9BURK</name>
<evidence type="ECO:0000256" key="11">
    <source>
        <dbReference type="ARBA" id="ARBA00029724"/>
    </source>
</evidence>
<feature type="domain" description="APS kinase" evidence="16">
    <location>
        <begin position="26"/>
        <end position="175"/>
    </location>
</feature>
<dbReference type="Proteomes" id="UP000193427">
    <property type="component" value="Chromosome"/>
</dbReference>
<evidence type="ECO:0000259" key="16">
    <source>
        <dbReference type="Pfam" id="PF01583"/>
    </source>
</evidence>
<keyword evidence="9 14" id="KW-0418">Kinase</keyword>
<feature type="active site" description="Phosphoserine intermediate" evidence="14">
    <location>
        <position position="107"/>
    </location>
</feature>
<dbReference type="InterPro" id="IPR002891">
    <property type="entry name" value="APS"/>
</dbReference>
<dbReference type="NCBIfam" id="NF003013">
    <property type="entry name" value="PRK03846.1"/>
    <property type="match status" value="1"/>
</dbReference>
<dbReference type="UniPathway" id="UPA00140">
    <property type="reaction ID" value="UER00205"/>
</dbReference>
<evidence type="ECO:0000256" key="2">
    <source>
        <dbReference type="ARBA" id="ARBA00002632"/>
    </source>
</evidence>
<organism evidence="17 18">
    <name type="scientific">Piscinibacter gummiphilus</name>
    <dbReference type="NCBI Taxonomy" id="946333"/>
    <lineage>
        <taxon>Bacteria</taxon>
        <taxon>Pseudomonadati</taxon>
        <taxon>Pseudomonadota</taxon>
        <taxon>Betaproteobacteria</taxon>
        <taxon>Burkholderiales</taxon>
        <taxon>Sphaerotilaceae</taxon>
        <taxon>Piscinibacter</taxon>
    </lineage>
</organism>
<dbReference type="SUPFAM" id="SSF52540">
    <property type="entry name" value="P-loop containing nucleoside triphosphate hydrolases"/>
    <property type="match status" value="1"/>
</dbReference>
<dbReference type="CDD" id="cd02027">
    <property type="entry name" value="APSK"/>
    <property type="match status" value="1"/>
</dbReference>
<dbReference type="GO" id="GO:0070814">
    <property type="term" value="P:hydrogen sulfide biosynthetic process"/>
    <property type="evidence" value="ECO:0007669"/>
    <property type="project" value="UniProtKB-UniRule"/>
</dbReference>
<dbReference type="PANTHER" id="PTHR11055:SF63">
    <property type="entry name" value="ADENYLYL-SULFATE KINASE 1, CHLOROPLASTIC"/>
    <property type="match status" value="1"/>
</dbReference>
<dbReference type="InterPro" id="IPR027417">
    <property type="entry name" value="P-loop_NTPase"/>
</dbReference>
<keyword evidence="18" id="KW-1185">Reference proteome</keyword>
<keyword evidence="7 14" id="KW-0808">Transferase</keyword>
<comment type="function">
    <text evidence="2 14 15">Catalyzes the synthesis of activated sulfate.</text>
</comment>
<accession>A0A1W6L6Q1</accession>
<evidence type="ECO:0000256" key="9">
    <source>
        <dbReference type="ARBA" id="ARBA00022777"/>
    </source>
</evidence>
<dbReference type="Pfam" id="PF01583">
    <property type="entry name" value="APS_kinase"/>
    <property type="match status" value="1"/>
</dbReference>
<dbReference type="GO" id="GO:0004020">
    <property type="term" value="F:adenylylsulfate kinase activity"/>
    <property type="evidence" value="ECO:0007669"/>
    <property type="project" value="UniProtKB-UniRule"/>
</dbReference>
<dbReference type="KEGG" id="rgu:A4W93_07945"/>
<comment type="pathway">
    <text evidence="3 14 15">Sulfur metabolism; hydrogen sulfide biosynthesis; sulfite from sulfate: step 2/3.</text>
</comment>
<evidence type="ECO:0000256" key="13">
    <source>
        <dbReference type="ARBA" id="ARBA00031464"/>
    </source>
</evidence>
<evidence type="ECO:0000256" key="4">
    <source>
        <dbReference type="ARBA" id="ARBA00007008"/>
    </source>
</evidence>
<dbReference type="STRING" id="946333.A4W93_07945"/>
<dbReference type="InterPro" id="IPR059117">
    <property type="entry name" value="APS_kinase_dom"/>
</dbReference>
<evidence type="ECO:0000256" key="7">
    <source>
        <dbReference type="ARBA" id="ARBA00022679"/>
    </source>
</evidence>
<dbReference type="PANTHER" id="PTHR11055">
    <property type="entry name" value="BIFUNCTIONAL 3'-PHOSPHOADENOSINE 5'-PHOSPHOSULFATE SYNTHASE"/>
    <property type="match status" value="1"/>
</dbReference>
<dbReference type="AlphaFoldDB" id="A0A1W6L6Q1"/>
<keyword evidence="14" id="KW-0597">Phosphoprotein</keyword>
<evidence type="ECO:0000256" key="6">
    <source>
        <dbReference type="ARBA" id="ARBA00018163"/>
    </source>
</evidence>
<evidence type="ECO:0000256" key="5">
    <source>
        <dbReference type="ARBA" id="ARBA00012121"/>
    </source>
</evidence>
<keyword evidence="8 14" id="KW-0547">Nucleotide-binding</keyword>
<comment type="catalytic activity">
    <reaction evidence="1 14 15">
        <text>adenosine 5'-phosphosulfate + ATP = 3'-phosphoadenylyl sulfate + ADP + H(+)</text>
        <dbReference type="Rhea" id="RHEA:24152"/>
        <dbReference type="ChEBI" id="CHEBI:15378"/>
        <dbReference type="ChEBI" id="CHEBI:30616"/>
        <dbReference type="ChEBI" id="CHEBI:58243"/>
        <dbReference type="ChEBI" id="CHEBI:58339"/>
        <dbReference type="ChEBI" id="CHEBI:456216"/>
        <dbReference type="EC" id="2.7.1.25"/>
    </reaction>
</comment>
<reference evidence="17 18" key="1">
    <citation type="submission" date="2016-04" db="EMBL/GenBank/DDBJ databases">
        <title>Complete genome sequence of natural rubber-degrading, novel Gram-negative bacterium, Rhizobacter gummiphilus strain NS21.</title>
        <authorList>
            <person name="Tabata M."/>
            <person name="Kasai D."/>
            <person name="Fukuda M."/>
        </authorList>
    </citation>
    <scope>NUCLEOTIDE SEQUENCE [LARGE SCALE GENOMIC DNA]</scope>
    <source>
        <strain evidence="17 18">NS21</strain>
    </source>
</reference>
<dbReference type="HAMAP" id="MF_00065">
    <property type="entry name" value="Adenylyl_sulf_kinase"/>
    <property type="match status" value="1"/>
</dbReference>
<sequence length="199" mass="21389">MRSVPGPGSAARVTRAQRERLNGHRGGVVYMTGLSGAGKSTLAASAERLLHDLGLHTSVIDGDDLRGGLCSDLGFSDADRIENMRRATEVARLLVDAGLVVLSAMISPFRGEREAARRRFPAGDFLEVFVDAPLAVCEARDPKGLYARARRGDLPGFTGIDSRYEPPSRPELRIDTARQTVDEGLSALLAAMHRAGFFG</sequence>
<gene>
    <name evidence="14" type="primary">cysC</name>
    <name evidence="17" type="ORF">A4W93_07945</name>
</gene>
<dbReference type="OrthoDB" id="9804504at2"/>
<dbReference type="GO" id="GO:0000103">
    <property type="term" value="P:sulfate assimilation"/>
    <property type="evidence" value="ECO:0007669"/>
    <property type="project" value="UniProtKB-UniRule"/>
</dbReference>
<evidence type="ECO:0000256" key="10">
    <source>
        <dbReference type="ARBA" id="ARBA00022840"/>
    </source>
</evidence>
<dbReference type="GO" id="GO:0005524">
    <property type="term" value="F:ATP binding"/>
    <property type="evidence" value="ECO:0007669"/>
    <property type="project" value="UniProtKB-UniRule"/>
</dbReference>
<protein>
    <recommendedName>
        <fullName evidence="6 14">Adenylyl-sulfate kinase</fullName>
        <ecNumber evidence="5 14">2.7.1.25</ecNumber>
    </recommendedName>
    <alternativeName>
        <fullName evidence="12 14">APS kinase</fullName>
    </alternativeName>
    <alternativeName>
        <fullName evidence="13 14">ATP adenosine-5'-phosphosulfate 3'-phosphotransferase</fullName>
    </alternativeName>
    <alternativeName>
        <fullName evidence="11 14">Adenosine-5'-phosphosulfate kinase</fullName>
    </alternativeName>
</protein>
<dbReference type="EC" id="2.7.1.25" evidence="5 14"/>